<dbReference type="InterPro" id="IPR002172">
    <property type="entry name" value="LDrepeatLR_classA_rpt"/>
</dbReference>
<keyword evidence="6 9" id="KW-0472">Membrane</keyword>
<comment type="caution">
    <text evidence="8">Lacks conserved residue(s) required for the propagation of feature annotation.</text>
</comment>
<feature type="transmembrane region" description="Helical" evidence="9">
    <location>
        <begin position="6"/>
        <end position="28"/>
    </location>
</feature>
<name>A0A8D8VG39_9HEMI</name>
<proteinExistence type="predicted"/>
<feature type="disulfide bond" evidence="8">
    <location>
        <begin position="35"/>
        <end position="47"/>
    </location>
</feature>
<dbReference type="Gene3D" id="4.10.400.10">
    <property type="entry name" value="Low-density Lipoprotein Receptor"/>
    <property type="match status" value="1"/>
</dbReference>
<dbReference type="Pfam" id="PF00057">
    <property type="entry name" value="Ldl_recept_a"/>
    <property type="match status" value="1"/>
</dbReference>
<dbReference type="InterPro" id="IPR036055">
    <property type="entry name" value="LDL_receptor-like_sf"/>
</dbReference>
<reference evidence="10" key="1">
    <citation type="submission" date="2021-05" db="EMBL/GenBank/DDBJ databases">
        <authorList>
            <person name="Alioto T."/>
            <person name="Alioto T."/>
            <person name="Gomez Garrido J."/>
        </authorList>
    </citation>
    <scope>NUCLEOTIDE SEQUENCE</scope>
</reference>
<dbReference type="GO" id="GO:0005886">
    <property type="term" value="C:plasma membrane"/>
    <property type="evidence" value="ECO:0007669"/>
    <property type="project" value="TreeGrafter"/>
</dbReference>
<dbReference type="PROSITE" id="PS01209">
    <property type="entry name" value="LDLRA_1"/>
    <property type="match status" value="1"/>
</dbReference>
<evidence type="ECO:0000256" key="1">
    <source>
        <dbReference type="ARBA" id="ARBA00004167"/>
    </source>
</evidence>
<dbReference type="EMBL" id="HBUF01361075">
    <property type="protein sequence ID" value="CAG6720745.1"/>
    <property type="molecule type" value="Transcribed_RNA"/>
</dbReference>
<comment type="subcellular location">
    <subcellularLocation>
        <location evidence="2">Endomembrane system</location>
    </subcellularLocation>
    <subcellularLocation>
        <location evidence="1">Membrane</location>
        <topology evidence="1">Single-pass membrane protein</topology>
    </subcellularLocation>
</comment>
<dbReference type="EMBL" id="HBUF01361074">
    <property type="protein sequence ID" value="CAG6720744.1"/>
    <property type="molecule type" value="Transcribed_RNA"/>
</dbReference>
<dbReference type="SUPFAM" id="SSF57424">
    <property type="entry name" value="LDL receptor-like module"/>
    <property type="match status" value="1"/>
</dbReference>
<evidence type="ECO:0000256" key="9">
    <source>
        <dbReference type="SAM" id="Phobius"/>
    </source>
</evidence>
<keyword evidence="10" id="KW-0675">Receptor</keyword>
<dbReference type="GO" id="GO:0016192">
    <property type="term" value="P:vesicle-mediated transport"/>
    <property type="evidence" value="ECO:0007669"/>
    <property type="project" value="UniProtKB-ARBA"/>
</dbReference>
<dbReference type="EMBL" id="HBUF01361076">
    <property type="protein sequence ID" value="CAG6720746.1"/>
    <property type="molecule type" value="Transcribed_RNA"/>
</dbReference>
<evidence type="ECO:0000256" key="8">
    <source>
        <dbReference type="PROSITE-ProRule" id="PRU00124"/>
    </source>
</evidence>
<accession>A0A8D8VG39</accession>
<dbReference type="PRINTS" id="PR00261">
    <property type="entry name" value="LDLRECEPTOR"/>
</dbReference>
<feature type="disulfide bond" evidence="8">
    <location>
        <begin position="42"/>
        <end position="60"/>
    </location>
</feature>
<dbReference type="AlphaFoldDB" id="A0A8D8VG39"/>
<dbReference type="GO" id="GO:0012505">
    <property type="term" value="C:endomembrane system"/>
    <property type="evidence" value="ECO:0007669"/>
    <property type="project" value="UniProtKB-SubCell"/>
</dbReference>
<dbReference type="PROSITE" id="PS50068">
    <property type="entry name" value="LDLRA_2"/>
    <property type="match status" value="1"/>
</dbReference>
<keyword evidence="3 9" id="KW-0812">Transmembrane</keyword>
<sequence length="104" mass="12085">MVFNSPLVFVFYVIVISSYGFNLSQSAFPDGRNDCKKREFQCNNGKCVALTWTCDGENDCGDNSDETNKQQCRGKIGFMRQFSCCVRFQRPRNIFTVYLHWIEL</sequence>
<evidence type="ECO:0000256" key="4">
    <source>
        <dbReference type="ARBA" id="ARBA00022737"/>
    </source>
</evidence>
<evidence type="ECO:0000256" key="5">
    <source>
        <dbReference type="ARBA" id="ARBA00022989"/>
    </source>
</evidence>
<dbReference type="SMART" id="SM00192">
    <property type="entry name" value="LDLa"/>
    <property type="match status" value="1"/>
</dbReference>
<evidence type="ECO:0000256" key="7">
    <source>
        <dbReference type="ARBA" id="ARBA00023157"/>
    </source>
</evidence>
<protein>
    <submittedName>
        <fullName evidence="10">Low-density lipoprotein receptor-related protein 2</fullName>
    </submittedName>
</protein>
<keyword evidence="4" id="KW-0677">Repeat</keyword>
<evidence type="ECO:0000256" key="6">
    <source>
        <dbReference type="ARBA" id="ARBA00023136"/>
    </source>
</evidence>
<dbReference type="FunFam" id="4.10.400.10:FF:000001">
    <property type="entry name" value="Low-density lipoprotein receptor-related protein 1"/>
    <property type="match status" value="1"/>
</dbReference>
<dbReference type="PANTHER" id="PTHR24270">
    <property type="entry name" value="LOW-DENSITY LIPOPROTEIN RECEPTOR-RELATED"/>
    <property type="match status" value="1"/>
</dbReference>
<dbReference type="CDD" id="cd00112">
    <property type="entry name" value="LDLa"/>
    <property type="match status" value="1"/>
</dbReference>
<organism evidence="10">
    <name type="scientific">Cacopsylla melanoneura</name>
    <dbReference type="NCBI Taxonomy" id="428564"/>
    <lineage>
        <taxon>Eukaryota</taxon>
        <taxon>Metazoa</taxon>
        <taxon>Ecdysozoa</taxon>
        <taxon>Arthropoda</taxon>
        <taxon>Hexapoda</taxon>
        <taxon>Insecta</taxon>
        <taxon>Pterygota</taxon>
        <taxon>Neoptera</taxon>
        <taxon>Paraneoptera</taxon>
        <taxon>Hemiptera</taxon>
        <taxon>Sternorrhyncha</taxon>
        <taxon>Psylloidea</taxon>
        <taxon>Psyllidae</taxon>
        <taxon>Psyllinae</taxon>
        <taxon>Cacopsylla</taxon>
    </lineage>
</organism>
<keyword evidence="7 8" id="KW-1015">Disulfide bond</keyword>
<dbReference type="EMBL" id="HBUF01563831">
    <property type="protein sequence ID" value="CAG6763616.1"/>
    <property type="molecule type" value="Transcribed_RNA"/>
</dbReference>
<keyword evidence="10" id="KW-0449">Lipoprotein</keyword>
<keyword evidence="5 9" id="KW-1133">Transmembrane helix</keyword>
<evidence type="ECO:0000256" key="2">
    <source>
        <dbReference type="ARBA" id="ARBA00004308"/>
    </source>
</evidence>
<evidence type="ECO:0000256" key="3">
    <source>
        <dbReference type="ARBA" id="ARBA00022692"/>
    </source>
</evidence>
<dbReference type="InterPro" id="IPR023415">
    <property type="entry name" value="LDLR_class-A_CS"/>
</dbReference>
<evidence type="ECO:0000313" key="10">
    <source>
        <dbReference type="EMBL" id="CAG6720746.1"/>
    </source>
</evidence>
<dbReference type="InterPro" id="IPR050685">
    <property type="entry name" value="LDLR"/>
</dbReference>